<dbReference type="Proteomes" id="UP000034539">
    <property type="component" value="Unassembled WGS sequence"/>
</dbReference>
<proteinExistence type="predicted"/>
<dbReference type="Gene3D" id="2.40.420.20">
    <property type="match status" value="1"/>
</dbReference>
<comment type="caution">
    <text evidence="3">The sequence shown here is derived from an EMBL/GenBank/DDBJ whole genome shotgun (WGS) entry which is preliminary data.</text>
</comment>
<evidence type="ECO:0000259" key="2">
    <source>
        <dbReference type="Pfam" id="PF25990"/>
    </source>
</evidence>
<name>A0A0G0T5R9_9BACT</name>
<dbReference type="Pfam" id="PF25990">
    <property type="entry name" value="Beta-barrel_YknX"/>
    <property type="match status" value="1"/>
</dbReference>
<dbReference type="PANTHER" id="PTHR30469:SF33">
    <property type="entry name" value="SLR1207 PROTEIN"/>
    <property type="match status" value="1"/>
</dbReference>
<evidence type="ECO:0000259" key="1">
    <source>
        <dbReference type="Pfam" id="PF25967"/>
    </source>
</evidence>
<dbReference type="GO" id="GO:0015562">
    <property type="term" value="F:efflux transmembrane transporter activity"/>
    <property type="evidence" value="ECO:0007669"/>
    <property type="project" value="TreeGrafter"/>
</dbReference>
<dbReference type="GO" id="GO:1990281">
    <property type="term" value="C:efflux pump complex"/>
    <property type="evidence" value="ECO:0007669"/>
    <property type="project" value="TreeGrafter"/>
</dbReference>
<gene>
    <name evidence="3" type="ORF">UT63_C0023G0020</name>
</gene>
<dbReference type="PANTHER" id="PTHR30469">
    <property type="entry name" value="MULTIDRUG RESISTANCE PROTEIN MDTA"/>
    <property type="match status" value="1"/>
</dbReference>
<sequence length="331" mass="35108">KIADMTLDQDSTQKQAAAWSSYLSSKNQLASAQAKMNSLQSAAFKANQKFMTDADFRDLATNDPVYIQEYADWLQAEADYKNQSGNITQAQASMTSAWYAYQQISQEILAPAPGIITNLNIAPGATIVSQSSSSNSNNGTPQQVGTITQQQGHIQAIVSLSEIDAAKVSPGQKVSLNMDAFTGKTFVGKVLMINTNGTVSSGVTTYPATIEFDSEIKNIYPNMAVTAKIITSTKDNVILVPSAAVQTSNGQSIVRVMKKGQITSLNVETGETNDTQTEIISGINEGDIVVTNFSSSVEGVREQGQQGNSPFSGLGRGGFGGGSGAVFRMSR</sequence>
<reference evidence="3 4" key="1">
    <citation type="journal article" date="2015" name="Nature">
        <title>rRNA introns, odd ribosomes, and small enigmatic genomes across a large radiation of phyla.</title>
        <authorList>
            <person name="Brown C.T."/>
            <person name="Hug L.A."/>
            <person name="Thomas B.C."/>
            <person name="Sharon I."/>
            <person name="Castelle C.J."/>
            <person name="Singh A."/>
            <person name="Wilkins M.J."/>
            <person name="Williams K.H."/>
            <person name="Banfield J.F."/>
        </authorList>
    </citation>
    <scope>NUCLEOTIDE SEQUENCE [LARGE SCALE GENOMIC DNA]</scope>
</reference>
<protein>
    <submittedName>
        <fullName evidence="3">Efflux transporter, RND family, MFP subunit</fullName>
    </submittedName>
</protein>
<dbReference type="Gene3D" id="2.40.30.170">
    <property type="match status" value="1"/>
</dbReference>
<dbReference type="Pfam" id="PF25967">
    <property type="entry name" value="RND-MFP_C"/>
    <property type="match status" value="1"/>
</dbReference>
<dbReference type="EMBL" id="LBXN01000023">
    <property type="protein sequence ID" value="KKR33157.1"/>
    <property type="molecule type" value="Genomic_DNA"/>
</dbReference>
<accession>A0A0G0T5R9</accession>
<dbReference type="AlphaFoldDB" id="A0A0G0T5R9"/>
<evidence type="ECO:0000313" key="3">
    <source>
        <dbReference type="EMBL" id="KKR33157.1"/>
    </source>
</evidence>
<feature type="domain" description="YknX-like beta-barrel" evidence="2">
    <location>
        <begin position="158"/>
        <end position="229"/>
    </location>
</feature>
<feature type="non-terminal residue" evidence="3">
    <location>
        <position position="1"/>
    </location>
</feature>
<organism evidence="3 4">
    <name type="scientific">Candidatus Gottesmanbacteria bacterium GW2011_GWC2_39_8</name>
    <dbReference type="NCBI Taxonomy" id="1618450"/>
    <lineage>
        <taxon>Bacteria</taxon>
        <taxon>Candidatus Gottesmaniibacteriota</taxon>
    </lineage>
</organism>
<evidence type="ECO:0000313" key="4">
    <source>
        <dbReference type="Proteomes" id="UP000034539"/>
    </source>
</evidence>
<feature type="domain" description="Multidrug resistance protein MdtA-like C-terminal permuted SH3" evidence="1">
    <location>
        <begin position="236"/>
        <end position="291"/>
    </location>
</feature>
<dbReference type="InterPro" id="IPR058636">
    <property type="entry name" value="Beta-barrel_YknX"/>
</dbReference>
<dbReference type="InterPro" id="IPR058627">
    <property type="entry name" value="MdtA-like_C"/>
</dbReference>